<feature type="signal peptide" evidence="3">
    <location>
        <begin position="1"/>
        <end position="24"/>
    </location>
</feature>
<evidence type="ECO:0000259" key="4">
    <source>
        <dbReference type="Pfam" id="PF01464"/>
    </source>
</evidence>
<dbReference type="RefSeq" id="WP_037455992.1">
    <property type="nucleotide sequence ID" value="NZ_JFHR01000062.1"/>
</dbReference>
<comment type="similarity">
    <text evidence="1">Belongs to the transglycosylase Slt family.</text>
</comment>
<accession>A0A081R9G8</accession>
<dbReference type="PANTHER" id="PTHR37423:SF2">
    <property type="entry name" value="MEMBRANE-BOUND LYTIC MUREIN TRANSGLYCOSYLASE C"/>
    <property type="match status" value="1"/>
</dbReference>
<dbReference type="eggNOG" id="COG0741">
    <property type="taxonomic scope" value="Bacteria"/>
</dbReference>
<gene>
    <name evidence="5" type="ORF">BV95_03915</name>
</gene>
<dbReference type="PANTHER" id="PTHR37423">
    <property type="entry name" value="SOLUBLE LYTIC MUREIN TRANSGLYCOSYLASE-RELATED"/>
    <property type="match status" value="1"/>
</dbReference>
<protein>
    <submittedName>
        <fullName evidence="5">Putative lytic transglycosylase</fullName>
    </submittedName>
</protein>
<dbReference type="Gene3D" id="1.10.530.10">
    <property type="match status" value="1"/>
</dbReference>
<evidence type="ECO:0000313" key="6">
    <source>
        <dbReference type="Proteomes" id="UP000028411"/>
    </source>
</evidence>
<proteinExistence type="inferred from homology"/>
<dbReference type="CDD" id="cd00254">
    <property type="entry name" value="LT-like"/>
    <property type="match status" value="1"/>
</dbReference>
<dbReference type="Pfam" id="PF01464">
    <property type="entry name" value="SLT"/>
    <property type="match status" value="1"/>
</dbReference>
<comment type="similarity">
    <text evidence="2">Belongs to the virb1 family.</text>
</comment>
<organism evidence="5 6">
    <name type="scientific">Sphingobium chlorophenolicum</name>
    <dbReference type="NCBI Taxonomy" id="46429"/>
    <lineage>
        <taxon>Bacteria</taxon>
        <taxon>Pseudomonadati</taxon>
        <taxon>Pseudomonadota</taxon>
        <taxon>Alphaproteobacteria</taxon>
        <taxon>Sphingomonadales</taxon>
        <taxon>Sphingomonadaceae</taxon>
        <taxon>Sphingobium</taxon>
    </lineage>
</organism>
<name>A0A081R9G8_SPHCR</name>
<dbReference type="InterPro" id="IPR023346">
    <property type="entry name" value="Lysozyme-like_dom_sf"/>
</dbReference>
<dbReference type="EMBL" id="JFHR01000062">
    <property type="protein sequence ID" value="KEQ51841.1"/>
    <property type="molecule type" value="Genomic_DNA"/>
</dbReference>
<reference evidence="5 6" key="1">
    <citation type="submission" date="2014-02" db="EMBL/GenBank/DDBJ databases">
        <title>Whole genome sequence of Sphingobium chlorophenolicum NBRC 16172.</title>
        <authorList>
            <person name="Gan H.M."/>
            <person name="Gan H.Y."/>
            <person name="Chew T.H."/>
            <person name="Savka M.A."/>
        </authorList>
    </citation>
    <scope>NUCLEOTIDE SEQUENCE [LARGE SCALE GENOMIC DNA]</scope>
    <source>
        <strain evidence="5 6">NBRC 16172</strain>
    </source>
</reference>
<sequence>MGALSHARLALALGLLICPLPLRADPVTRWAEDIAEASGRFGIDRQWVEAVMRAESGGQTIWRGQPITSSAGAMGLMQVMPGTWGDMRRLYGLGSNPHDPHDNIIAGTAYLAAMHARFGYPGLFGAYHAGPARYADYLSAGRPLPPETRAYMTTITAALGTRWAQATSPPKRNDPPTPNPPALFVYHANGVTGGTAKDRPDGDGLSLDPLFALRKRF</sequence>
<feature type="domain" description="Transglycosylase SLT" evidence="4">
    <location>
        <begin position="34"/>
        <end position="138"/>
    </location>
</feature>
<dbReference type="Proteomes" id="UP000028411">
    <property type="component" value="Unassembled WGS sequence"/>
</dbReference>
<evidence type="ECO:0000256" key="3">
    <source>
        <dbReference type="SAM" id="SignalP"/>
    </source>
</evidence>
<comment type="caution">
    <text evidence="5">The sequence shown here is derived from an EMBL/GenBank/DDBJ whole genome shotgun (WGS) entry which is preliminary data.</text>
</comment>
<evidence type="ECO:0000256" key="1">
    <source>
        <dbReference type="ARBA" id="ARBA00007734"/>
    </source>
</evidence>
<evidence type="ECO:0000256" key="2">
    <source>
        <dbReference type="ARBA" id="ARBA00009387"/>
    </source>
</evidence>
<dbReference type="PATRIC" id="fig|46429.4.peg.3905"/>
<dbReference type="OrthoDB" id="9801695at2"/>
<keyword evidence="3" id="KW-0732">Signal</keyword>
<feature type="chain" id="PRO_5001763059" evidence="3">
    <location>
        <begin position="25"/>
        <end position="217"/>
    </location>
</feature>
<dbReference type="InterPro" id="IPR008258">
    <property type="entry name" value="Transglycosylase_SLT_dom_1"/>
</dbReference>
<dbReference type="SUPFAM" id="SSF53955">
    <property type="entry name" value="Lysozyme-like"/>
    <property type="match status" value="1"/>
</dbReference>
<dbReference type="AlphaFoldDB" id="A0A081R9G8"/>
<evidence type="ECO:0000313" key="5">
    <source>
        <dbReference type="EMBL" id="KEQ51841.1"/>
    </source>
</evidence>